<dbReference type="Proteomes" id="UP000095601">
    <property type="component" value="Unassembled WGS sequence"/>
</dbReference>
<evidence type="ECO:0000256" key="1">
    <source>
        <dbReference type="SAM" id="Phobius"/>
    </source>
</evidence>
<dbReference type="PATRIC" id="fig|237258.4.peg.2392"/>
<name>A0A1E5UEM2_9FLAO</name>
<evidence type="ECO:0000313" key="2">
    <source>
        <dbReference type="EMBL" id="OEL11361.1"/>
    </source>
</evidence>
<keyword evidence="1" id="KW-1133">Transmembrane helix</keyword>
<dbReference type="KEGG" id="cnr:EB819_04420"/>
<keyword evidence="1" id="KW-0472">Membrane</keyword>
<dbReference type="STRING" id="237258.SAMN04489756_101122"/>
<sequence>MNFENMLPYAFALIIALPIIFLLRQFVFTYINLKNKELKLLAVKANGDLKMQAYERMTLFLERIKPSNLVNKFDKDLAIHEFIYLLEKNITEEFEYNSSQQLYISRNSWENVVASKNNVIQLMRKTYESLSNTASLQDFKTIFLMNYVNGEDFIANTIEDLRRDAILLS</sequence>
<organism evidence="2 3">
    <name type="scientific">Cloacibacterium normanense</name>
    <dbReference type="NCBI Taxonomy" id="237258"/>
    <lineage>
        <taxon>Bacteria</taxon>
        <taxon>Pseudomonadati</taxon>
        <taxon>Bacteroidota</taxon>
        <taxon>Flavobacteriia</taxon>
        <taxon>Flavobacteriales</taxon>
        <taxon>Weeksellaceae</taxon>
    </lineage>
</organism>
<dbReference type="RefSeq" id="WP_069798388.1">
    <property type="nucleotide sequence ID" value="NZ_CP034157.1"/>
</dbReference>
<proteinExistence type="predicted"/>
<dbReference type="EMBL" id="MKGI01000043">
    <property type="protein sequence ID" value="OEL11361.1"/>
    <property type="molecule type" value="Genomic_DNA"/>
</dbReference>
<feature type="transmembrane region" description="Helical" evidence="1">
    <location>
        <begin position="6"/>
        <end position="31"/>
    </location>
</feature>
<keyword evidence="1" id="KW-0812">Transmembrane</keyword>
<protein>
    <submittedName>
        <fullName evidence="2">Uncharacterized protein</fullName>
    </submittedName>
</protein>
<dbReference type="Pfam" id="PF25589">
    <property type="entry name" value="DUF7935"/>
    <property type="match status" value="1"/>
</dbReference>
<dbReference type="AlphaFoldDB" id="A0A1E5UEM2"/>
<accession>A0A1E5UEM2</accession>
<dbReference type="OrthoDB" id="1493032at2"/>
<dbReference type="InterPro" id="IPR057695">
    <property type="entry name" value="DUF7935"/>
</dbReference>
<keyword evidence="3" id="KW-1185">Reference proteome</keyword>
<reference evidence="2 3" key="1">
    <citation type="submission" date="2016-09" db="EMBL/GenBank/DDBJ databases">
        <authorList>
            <person name="Capua I."/>
            <person name="De Benedictis P."/>
            <person name="Joannis T."/>
            <person name="Lombin L.H."/>
            <person name="Cattoli G."/>
        </authorList>
    </citation>
    <scope>NUCLEOTIDE SEQUENCE [LARGE SCALE GENOMIC DNA]</scope>
    <source>
        <strain evidence="2 3">NRS-1</strain>
    </source>
</reference>
<evidence type="ECO:0000313" key="3">
    <source>
        <dbReference type="Proteomes" id="UP000095601"/>
    </source>
</evidence>
<comment type="caution">
    <text evidence="2">The sequence shown here is derived from an EMBL/GenBank/DDBJ whole genome shotgun (WGS) entry which is preliminary data.</text>
</comment>
<gene>
    <name evidence="2" type="ORF">BHF72_2231</name>
</gene>